<dbReference type="PANTHER" id="PTHR46300:SF7">
    <property type="entry name" value="P450, PUTATIVE (EUROFUNG)-RELATED"/>
    <property type="match status" value="1"/>
</dbReference>
<comment type="cofactor">
    <cofactor evidence="1 9">
        <name>heme</name>
        <dbReference type="ChEBI" id="CHEBI:30413"/>
    </cofactor>
</comment>
<dbReference type="AlphaFoldDB" id="A0A9P6C581"/>
<keyword evidence="8 10" id="KW-0503">Monooxygenase</keyword>
<evidence type="ECO:0000256" key="7">
    <source>
        <dbReference type="ARBA" id="ARBA00023004"/>
    </source>
</evidence>
<dbReference type="CDD" id="cd11065">
    <property type="entry name" value="CYP64-like"/>
    <property type="match status" value="1"/>
</dbReference>
<dbReference type="InterPro" id="IPR017972">
    <property type="entry name" value="Cyt_P450_CS"/>
</dbReference>
<dbReference type="SUPFAM" id="SSF48264">
    <property type="entry name" value="Cytochrome P450"/>
    <property type="match status" value="1"/>
</dbReference>
<proteinExistence type="inferred from homology"/>
<dbReference type="OrthoDB" id="2789670at2759"/>
<evidence type="ECO:0000256" key="8">
    <source>
        <dbReference type="ARBA" id="ARBA00023033"/>
    </source>
</evidence>
<evidence type="ECO:0000256" key="6">
    <source>
        <dbReference type="ARBA" id="ARBA00023002"/>
    </source>
</evidence>
<comment type="pathway">
    <text evidence="2">Secondary metabolite biosynthesis.</text>
</comment>
<dbReference type="InterPro" id="IPR036396">
    <property type="entry name" value="Cyt_P450_sf"/>
</dbReference>
<dbReference type="GO" id="GO:0004497">
    <property type="term" value="F:monooxygenase activity"/>
    <property type="evidence" value="ECO:0007669"/>
    <property type="project" value="UniProtKB-KW"/>
</dbReference>
<dbReference type="InterPro" id="IPR050364">
    <property type="entry name" value="Cytochrome_P450_fung"/>
</dbReference>
<evidence type="ECO:0000256" key="5">
    <source>
        <dbReference type="ARBA" id="ARBA00022723"/>
    </source>
</evidence>
<accession>A0A9P6C581</accession>
<organism evidence="12 13">
    <name type="scientific">Macrolepiota fuliginosa MF-IS2</name>
    <dbReference type="NCBI Taxonomy" id="1400762"/>
    <lineage>
        <taxon>Eukaryota</taxon>
        <taxon>Fungi</taxon>
        <taxon>Dikarya</taxon>
        <taxon>Basidiomycota</taxon>
        <taxon>Agaricomycotina</taxon>
        <taxon>Agaricomycetes</taxon>
        <taxon>Agaricomycetidae</taxon>
        <taxon>Agaricales</taxon>
        <taxon>Agaricineae</taxon>
        <taxon>Agaricaceae</taxon>
        <taxon>Macrolepiota</taxon>
    </lineage>
</organism>
<dbReference type="PANTHER" id="PTHR46300">
    <property type="entry name" value="P450, PUTATIVE (EUROFUNG)-RELATED-RELATED"/>
    <property type="match status" value="1"/>
</dbReference>
<gene>
    <name evidence="12" type="ORF">P691DRAFT_799757</name>
</gene>
<evidence type="ECO:0000256" key="10">
    <source>
        <dbReference type="RuleBase" id="RU000461"/>
    </source>
</evidence>
<keyword evidence="11" id="KW-0732">Signal</keyword>
<name>A0A9P6C581_9AGAR</name>
<reference evidence="12" key="1">
    <citation type="submission" date="2020-11" db="EMBL/GenBank/DDBJ databases">
        <authorList>
            <consortium name="DOE Joint Genome Institute"/>
            <person name="Ahrendt S."/>
            <person name="Riley R."/>
            <person name="Andreopoulos W."/>
            <person name="Labutti K."/>
            <person name="Pangilinan J."/>
            <person name="Ruiz-Duenas F.J."/>
            <person name="Barrasa J.M."/>
            <person name="Sanchez-Garcia M."/>
            <person name="Camarero S."/>
            <person name="Miyauchi S."/>
            <person name="Serrano A."/>
            <person name="Linde D."/>
            <person name="Babiker R."/>
            <person name="Drula E."/>
            <person name="Ayuso-Fernandez I."/>
            <person name="Pacheco R."/>
            <person name="Padilla G."/>
            <person name="Ferreira P."/>
            <person name="Barriuso J."/>
            <person name="Kellner H."/>
            <person name="Castanera R."/>
            <person name="Alfaro M."/>
            <person name="Ramirez L."/>
            <person name="Pisabarro A.G."/>
            <person name="Kuo A."/>
            <person name="Tritt A."/>
            <person name="Lipzen A."/>
            <person name="He G."/>
            <person name="Yan M."/>
            <person name="Ng V."/>
            <person name="Cullen D."/>
            <person name="Martin F."/>
            <person name="Rosso M.-N."/>
            <person name="Henrissat B."/>
            <person name="Hibbett D."/>
            <person name="Martinez A.T."/>
            <person name="Grigoriev I.V."/>
        </authorList>
    </citation>
    <scope>NUCLEOTIDE SEQUENCE</scope>
    <source>
        <strain evidence="12">MF-IS2</strain>
    </source>
</reference>
<evidence type="ECO:0000256" key="3">
    <source>
        <dbReference type="ARBA" id="ARBA00010617"/>
    </source>
</evidence>
<evidence type="ECO:0000313" key="13">
    <source>
        <dbReference type="Proteomes" id="UP000807342"/>
    </source>
</evidence>
<evidence type="ECO:0000256" key="2">
    <source>
        <dbReference type="ARBA" id="ARBA00005179"/>
    </source>
</evidence>
<keyword evidence="13" id="KW-1185">Reference proteome</keyword>
<dbReference type="GO" id="GO:0020037">
    <property type="term" value="F:heme binding"/>
    <property type="evidence" value="ECO:0007669"/>
    <property type="project" value="InterPro"/>
</dbReference>
<dbReference type="GO" id="GO:0005506">
    <property type="term" value="F:iron ion binding"/>
    <property type="evidence" value="ECO:0007669"/>
    <property type="project" value="InterPro"/>
</dbReference>
<keyword evidence="7 9" id="KW-0408">Iron</keyword>
<keyword evidence="4 9" id="KW-0349">Heme</keyword>
<evidence type="ECO:0000256" key="4">
    <source>
        <dbReference type="ARBA" id="ARBA00022617"/>
    </source>
</evidence>
<dbReference type="Gene3D" id="1.10.630.10">
    <property type="entry name" value="Cytochrome P450"/>
    <property type="match status" value="1"/>
</dbReference>
<feature type="binding site" description="axial binding residue" evidence="9">
    <location>
        <position position="430"/>
    </location>
    <ligand>
        <name>heme</name>
        <dbReference type="ChEBI" id="CHEBI:30413"/>
    </ligand>
    <ligandPart>
        <name>Fe</name>
        <dbReference type="ChEBI" id="CHEBI:18248"/>
    </ligandPart>
</feature>
<dbReference type="EMBL" id="MU151144">
    <property type="protein sequence ID" value="KAF9448958.1"/>
    <property type="molecule type" value="Genomic_DNA"/>
</dbReference>
<evidence type="ECO:0000256" key="1">
    <source>
        <dbReference type="ARBA" id="ARBA00001971"/>
    </source>
</evidence>
<dbReference type="PRINTS" id="PR00463">
    <property type="entry name" value="EP450I"/>
</dbReference>
<feature type="signal peptide" evidence="11">
    <location>
        <begin position="1"/>
        <end position="24"/>
    </location>
</feature>
<dbReference type="InterPro" id="IPR001128">
    <property type="entry name" value="Cyt_P450"/>
</dbReference>
<dbReference type="PRINTS" id="PR00385">
    <property type="entry name" value="P450"/>
</dbReference>
<comment type="caution">
    <text evidence="12">The sequence shown here is derived from an EMBL/GenBank/DDBJ whole genome shotgun (WGS) entry which is preliminary data.</text>
</comment>
<protein>
    <submittedName>
        <fullName evidence="12">Cytochrome P450</fullName>
    </submittedName>
</protein>
<dbReference type="InterPro" id="IPR002401">
    <property type="entry name" value="Cyt_P450_E_grp-I"/>
</dbReference>
<evidence type="ECO:0000313" key="12">
    <source>
        <dbReference type="EMBL" id="KAF9448958.1"/>
    </source>
</evidence>
<keyword evidence="5 9" id="KW-0479">Metal-binding</keyword>
<evidence type="ECO:0000256" key="9">
    <source>
        <dbReference type="PIRSR" id="PIRSR602401-1"/>
    </source>
</evidence>
<sequence length="504" mass="57125">MFLDYLTLLFCVLLSLVIWRFGRGSKLPPGPPARLIGNAHHIPQTEPWLAYKKFADQYGPIICLWMFNAKTILLNDYRTANSLLDQRSAIYSSRPEFWMAGYLAGRRHGVFLTKTMSPRFKIYRTLLHKTLNQRAIQAYEALQITECRALLKALLNTPDKFISHLRRNAVAVIMNVAYGYQVGSEEDEFVHLLEKSFELSGSLNVPGKFWVEFFPLLRHVPEWFPGAGFKRLAKSIAGQMDQTNYIPFNWAKSQIATGSYQESFVSDHIKDDKFGSTEEEREDILSWCSGSLYIGGGDTTVSILTTFFFLMALHPSIQKCAREEIDRVLGSNVVAHEDRPSLPYVNAMIKEIMRWGPVAPLAIPHQVIEDDYFDGYYIPKGARVMANVWAMAHDENVYPSPSVFDPTRFLGENQQMDPNKFVFGFGRRVCPGLHLAEASIFLNVTNILANFIISKKIGIDGKEIEPEAHWSTGITAHLKPFPCEITPRSPNTLRSMLSEGDNVA</sequence>
<comment type="similarity">
    <text evidence="3 10">Belongs to the cytochrome P450 family.</text>
</comment>
<dbReference type="GO" id="GO:0016705">
    <property type="term" value="F:oxidoreductase activity, acting on paired donors, with incorporation or reduction of molecular oxygen"/>
    <property type="evidence" value="ECO:0007669"/>
    <property type="project" value="InterPro"/>
</dbReference>
<evidence type="ECO:0000256" key="11">
    <source>
        <dbReference type="SAM" id="SignalP"/>
    </source>
</evidence>
<keyword evidence="6 10" id="KW-0560">Oxidoreductase</keyword>
<feature type="chain" id="PRO_5040370015" evidence="11">
    <location>
        <begin position="25"/>
        <end position="504"/>
    </location>
</feature>
<dbReference type="Pfam" id="PF00067">
    <property type="entry name" value="p450"/>
    <property type="match status" value="1"/>
</dbReference>
<dbReference type="Proteomes" id="UP000807342">
    <property type="component" value="Unassembled WGS sequence"/>
</dbReference>
<dbReference type="PROSITE" id="PS00086">
    <property type="entry name" value="CYTOCHROME_P450"/>
    <property type="match status" value="1"/>
</dbReference>